<keyword evidence="3 12" id="KW-0813">Transport</keyword>
<evidence type="ECO:0000256" key="2">
    <source>
        <dbReference type="ARBA" id="ARBA00007193"/>
    </source>
</evidence>
<evidence type="ECO:0000256" key="12">
    <source>
        <dbReference type="RuleBase" id="RU000679"/>
    </source>
</evidence>
<keyword evidence="7" id="KW-0915">Sodium</keyword>
<keyword evidence="9 13" id="KW-0472">Membrane</keyword>
<gene>
    <name evidence="14" type="ORF">KR093_008906</name>
</gene>
<dbReference type="PANTHER" id="PTHR11690:SF157">
    <property type="entry name" value="PICKPOCKET 15"/>
    <property type="match status" value="1"/>
</dbReference>
<dbReference type="Proteomes" id="UP001200034">
    <property type="component" value="Unassembled WGS sequence"/>
</dbReference>
<keyword evidence="8 12" id="KW-0406">Ion transport</keyword>
<comment type="subcellular location">
    <subcellularLocation>
        <location evidence="1">Membrane</location>
        <topology evidence="1">Multi-pass membrane protein</topology>
    </subcellularLocation>
</comment>
<keyword evidence="6 13" id="KW-1133">Transmembrane helix</keyword>
<evidence type="ECO:0000256" key="1">
    <source>
        <dbReference type="ARBA" id="ARBA00004141"/>
    </source>
</evidence>
<name>A0AAD4PIH5_9MUSC</name>
<reference evidence="14" key="1">
    <citation type="journal article" date="2021" name="Mol. Ecol. Resour.">
        <title>Phylogenomic analyses of the genus Drosophila reveals genomic signals of climate adaptation.</title>
        <authorList>
            <person name="Li F."/>
            <person name="Rane R.V."/>
            <person name="Luria V."/>
            <person name="Xiong Z."/>
            <person name="Chen J."/>
            <person name="Li Z."/>
            <person name="Catullo R.A."/>
            <person name="Griffin P.C."/>
            <person name="Schiffer M."/>
            <person name="Pearce S."/>
            <person name="Lee S.F."/>
            <person name="McElroy K."/>
            <person name="Stocker A."/>
            <person name="Shirriffs J."/>
            <person name="Cockerell F."/>
            <person name="Coppin C."/>
            <person name="Sgro C.M."/>
            <person name="Karger A."/>
            <person name="Cain J.W."/>
            <person name="Weber J.A."/>
            <person name="Santpere G."/>
            <person name="Kirschner M.W."/>
            <person name="Hoffmann A.A."/>
            <person name="Oakeshott J.G."/>
            <person name="Zhang G."/>
        </authorList>
    </citation>
    <scope>NUCLEOTIDE SEQUENCE</scope>
    <source>
        <strain evidence="14">BGI-SZ-2011g</strain>
    </source>
</reference>
<evidence type="ECO:0000256" key="7">
    <source>
        <dbReference type="ARBA" id="ARBA00023053"/>
    </source>
</evidence>
<feature type="transmembrane region" description="Helical" evidence="13">
    <location>
        <begin position="51"/>
        <end position="69"/>
    </location>
</feature>
<evidence type="ECO:0000256" key="3">
    <source>
        <dbReference type="ARBA" id="ARBA00022448"/>
    </source>
</evidence>
<evidence type="ECO:0000256" key="13">
    <source>
        <dbReference type="SAM" id="Phobius"/>
    </source>
</evidence>
<accession>A0AAD4PIH5</accession>
<dbReference type="GO" id="GO:0015280">
    <property type="term" value="F:ligand-gated sodium channel activity"/>
    <property type="evidence" value="ECO:0007669"/>
    <property type="project" value="TreeGrafter"/>
</dbReference>
<organism evidence="14 15">
    <name type="scientific">Drosophila rubida</name>
    <dbReference type="NCBI Taxonomy" id="30044"/>
    <lineage>
        <taxon>Eukaryota</taxon>
        <taxon>Metazoa</taxon>
        <taxon>Ecdysozoa</taxon>
        <taxon>Arthropoda</taxon>
        <taxon>Hexapoda</taxon>
        <taxon>Insecta</taxon>
        <taxon>Pterygota</taxon>
        <taxon>Neoptera</taxon>
        <taxon>Endopterygota</taxon>
        <taxon>Diptera</taxon>
        <taxon>Brachycera</taxon>
        <taxon>Muscomorpha</taxon>
        <taxon>Ephydroidea</taxon>
        <taxon>Drosophilidae</taxon>
        <taxon>Drosophila</taxon>
    </lineage>
</organism>
<evidence type="ECO:0000256" key="10">
    <source>
        <dbReference type="ARBA" id="ARBA00023201"/>
    </source>
</evidence>
<keyword evidence="4 12" id="KW-0894">Sodium channel</keyword>
<keyword evidence="11 12" id="KW-0407">Ion channel</keyword>
<comment type="similarity">
    <text evidence="2 12">Belongs to the amiloride-sensitive sodium channel (TC 1.A.6) family.</text>
</comment>
<evidence type="ECO:0000256" key="9">
    <source>
        <dbReference type="ARBA" id="ARBA00023136"/>
    </source>
</evidence>
<dbReference type="InterPro" id="IPR001873">
    <property type="entry name" value="ENaC"/>
</dbReference>
<evidence type="ECO:0000256" key="6">
    <source>
        <dbReference type="ARBA" id="ARBA00022989"/>
    </source>
</evidence>
<sequence length="496" mass="56560">MAHSAGNTNTARSWRKKLTGFLRYLKEYCSNCSFAGFSYIANHNLHWSERIFWLLCVMLSIGGVSYLIVEYQRDFSNRAVSVIYESISSFAPIRFPSISVCQLPPKYDFGGGFEEYIQSLGVGIGEDYNFDVHSQMVFIMFPDRYSPNTIQKRCKPYESCEECAKCPKKDFRMLALRVSEFLIDTYCIKHFLSTQLGLNCSSIFNSCSLSGKSFDCCQYFRPMVTPSGTCFLLNSLQNNHHGSEHWFPTTLDRNNPPEFHMHLKRAAVLSLFNEEDLPTLTLPAVTTSALLGIHKIFKFYTEALVNDPEIVDITPEARDCYFPDEVPSWSVHKAYSFSACISDCTRLAQIDKCNCSLYFFNPFNDERFPDCDYDGLLCLERNGVVKPNVAWMMKYRNPVANCDCLPSCTESNIQTIYSQEEVEYPGAKDSNITVTMTMWPTSQFHRIALRTKLDIVVTIGGILGLFVGASILSAIEFVYYFTVRAANTYRMAHKLN</sequence>
<evidence type="ECO:0000256" key="4">
    <source>
        <dbReference type="ARBA" id="ARBA00022461"/>
    </source>
</evidence>
<evidence type="ECO:0000256" key="11">
    <source>
        <dbReference type="ARBA" id="ARBA00023303"/>
    </source>
</evidence>
<keyword evidence="5 12" id="KW-0812">Transmembrane</keyword>
<dbReference type="GO" id="GO:0005886">
    <property type="term" value="C:plasma membrane"/>
    <property type="evidence" value="ECO:0007669"/>
    <property type="project" value="TreeGrafter"/>
</dbReference>
<comment type="caution">
    <text evidence="14">The sequence shown here is derived from an EMBL/GenBank/DDBJ whole genome shotgun (WGS) entry which is preliminary data.</text>
</comment>
<dbReference type="AlphaFoldDB" id="A0AAD4PIH5"/>
<keyword evidence="15" id="KW-1185">Reference proteome</keyword>
<keyword evidence="10 12" id="KW-0739">Sodium transport</keyword>
<protein>
    <recommendedName>
        <fullName evidence="16">Sodium channel protein Nach</fullName>
    </recommendedName>
</protein>
<proteinExistence type="inferred from homology"/>
<evidence type="ECO:0000256" key="8">
    <source>
        <dbReference type="ARBA" id="ARBA00023065"/>
    </source>
</evidence>
<evidence type="ECO:0000313" key="15">
    <source>
        <dbReference type="Proteomes" id="UP001200034"/>
    </source>
</evidence>
<dbReference type="PANTHER" id="PTHR11690">
    <property type="entry name" value="AMILORIDE-SENSITIVE SODIUM CHANNEL-RELATED"/>
    <property type="match status" value="1"/>
</dbReference>
<feature type="transmembrane region" description="Helical" evidence="13">
    <location>
        <begin position="455"/>
        <end position="481"/>
    </location>
</feature>
<evidence type="ECO:0000256" key="5">
    <source>
        <dbReference type="ARBA" id="ARBA00022692"/>
    </source>
</evidence>
<evidence type="ECO:0008006" key="16">
    <source>
        <dbReference type="Google" id="ProtNLM"/>
    </source>
</evidence>
<evidence type="ECO:0000313" key="14">
    <source>
        <dbReference type="EMBL" id="KAH8359816.1"/>
    </source>
</evidence>
<dbReference type="PRINTS" id="PR01078">
    <property type="entry name" value="AMINACHANNEL"/>
</dbReference>
<dbReference type="Gene3D" id="1.10.287.770">
    <property type="entry name" value="YojJ-like"/>
    <property type="match status" value="1"/>
</dbReference>
<dbReference type="EMBL" id="JAJJHW010003409">
    <property type="protein sequence ID" value="KAH8359816.1"/>
    <property type="molecule type" value="Genomic_DNA"/>
</dbReference>
<dbReference type="Pfam" id="PF00858">
    <property type="entry name" value="ASC"/>
    <property type="match status" value="1"/>
</dbReference>